<evidence type="ECO:0000313" key="4">
    <source>
        <dbReference type="Proteomes" id="UP000070444"/>
    </source>
</evidence>
<evidence type="ECO:0000259" key="2">
    <source>
        <dbReference type="Pfam" id="PF04082"/>
    </source>
</evidence>
<dbReference type="EMBL" id="KQ964511">
    <property type="protein sequence ID" value="KXN70154.1"/>
    <property type="molecule type" value="Genomic_DNA"/>
</dbReference>
<protein>
    <recommendedName>
        <fullName evidence="2">Xylanolytic transcriptional activator regulatory domain-containing protein</fullName>
    </recommendedName>
</protein>
<proteinExistence type="predicted"/>
<name>A0A137P5E6_CONC2</name>
<dbReference type="GO" id="GO:0003677">
    <property type="term" value="F:DNA binding"/>
    <property type="evidence" value="ECO:0007669"/>
    <property type="project" value="InterPro"/>
</dbReference>
<dbReference type="CDD" id="cd12148">
    <property type="entry name" value="fungal_TF_MHR"/>
    <property type="match status" value="1"/>
</dbReference>
<dbReference type="PANTHER" id="PTHR46910:SF1">
    <property type="entry name" value="MISCELLANEOUS ZN(II)2CYS6 TRANSCRIPTION FACTOR (EUROFUNG)-RELATED"/>
    <property type="match status" value="1"/>
</dbReference>
<dbReference type="InterPro" id="IPR050987">
    <property type="entry name" value="AtrR-like"/>
</dbReference>
<dbReference type="GO" id="GO:0008270">
    <property type="term" value="F:zinc ion binding"/>
    <property type="evidence" value="ECO:0007669"/>
    <property type="project" value="InterPro"/>
</dbReference>
<dbReference type="PANTHER" id="PTHR46910">
    <property type="entry name" value="TRANSCRIPTION FACTOR PDR1"/>
    <property type="match status" value="1"/>
</dbReference>
<feature type="domain" description="Xylanolytic transcriptional activator regulatory" evidence="2">
    <location>
        <begin position="82"/>
        <end position="193"/>
    </location>
</feature>
<dbReference type="Proteomes" id="UP000070444">
    <property type="component" value="Unassembled WGS sequence"/>
</dbReference>
<dbReference type="AlphaFoldDB" id="A0A137P5E6"/>
<evidence type="ECO:0000313" key="3">
    <source>
        <dbReference type="EMBL" id="KXN70154.1"/>
    </source>
</evidence>
<dbReference type="Pfam" id="PF04082">
    <property type="entry name" value="Fungal_trans"/>
    <property type="match status" value="1"/>
</dbReference>
<gene>
    <name evidence="3" type="ORF">CONCODRAFT_17832</name>
</gene>
<evidence type="ECO:0000256" key="1">
    <source>
        <dbReference type="ARBA" id="ARBA00023242"/>
    </source>
</evidence>
<keyword evidence="1" id="KW-0539">Nucleus</keyword>
<dbReference type="InterPro" id="IPR007219">
    <property type="entry name" value="XnlR_reg_dom"/>
</dbReference>
<dbReference type="GO" id="GO:0003700">
    <property type="term" value="F:DNA-binding transcription factor activity"/>
    <property type="evidence" value="ECO:0007669"/>
    <property type="project" value="InterPro"/>
</dbReference>
<organism evidence="3 4">
    <name type="scientific">Conidiobolus coronatus (strain ATCC 28846 / CBS 209.66 / NRRL 28638)</name>
    <name type="common">Delacroixia coronata</name>
    <dbReference type="NCBI Taxonomy" id="796925"/>
    <lineage>
        <taxon>Eukaryota</taxon>
        <taxon>Fungi</taxon>
        <taxon>Fungi incertae sedis</taxon>
        <taxon>Zoopagomycota</taxon>
        <taxon>Entomophthoromycotina</taxon>
        <taxon>Entomophthoromycetes</taxon>
        <taxon>Entomophthorales</taxon>
        <taxon>Ancylistaceae</taxon>
        <taxon>Conidiobolus</taxon>
    </lineage>
</organism>
<keyword evidence="4" id="KW-1185">Reference proteome</keyword>
<dbReference type="GO" id="GO:0006351">
    <property type="term" value="P:DNA-templated transcription"/>
    <property type="evidence" value="ECO:0007669"/>
    <property type="project" value="InterPro"/>
</dbReference>
<reference evidence="3 4" key="1">
    <citation type="journal article" date="2015" name="Genome Biol. Evol.">
        <title>Phylogenomic analyses indicate that early fungi evolved digesting cell walls of algal ancestors of land plants.</title>
        <authorList>
            <person name="Chang Y."/>
            <person name="Wang S."/>
            <person name="Sekimoto S."/>
            <person name="Aerts A.L."/>
            <person name="Choi C."/>
            <person name="Clum A."/>
            <person name="LaButti K.M."/>
            <person name="Lindquist E.A."/>
            <person name="Yee Ngan C."/>
            <person name="Ohm R.A."/>
            <person name="Salamov A.A."/>
            <person name="Grigoriev I.V."/>
            <person name="Spatafora J.W."/>
            <person name="Berbee M.L."/>
        </authorList>
    </citation>
    <scope>NUCLEOTIDE SEQUENCE [LARGE SCALE GENOMIC DNA]</scope>
    <source>
        <strain evidence="3 4">NRRL 28638</strain>
    </source>
</reference>
<sequence length="449" mass="52845">MNNFSNFEHFTSYIISSNQINLPYFMFISSVEILSIPKFQSLVESKSNELPIQTPVSRTIPPTPIARPLQVLYQRAFWDDLIQIYFKEFHIICPVFSIKSFDPRTASKFLLSAVYFAGFRLKQDQPNELVNYMNIYARYNIKNAIKSTSVANIQALILFSYFLDRSFDFNLFTVCKSHATRMGYQLGLHIDNKKLSLIDRYDRKLLFAKIRSMNIGLSRFESCIPNYITEFGEFSLKSFDSELQLPDKDTIFNSYTKEEKHVYSICSTEATKLNDKCMYLIWHTSFNSIEKKVFKSKWTSIVRDIGEYFANCIEKFNQLLIEYTQYKSEISMFEYHMRNSYHEIMLEMYGILNREQKGLTPQETFQYLNHCQELLNSILNYPKFDPFSSFFTYLIGYNYLNIYPKCDEIQKQAILTNLNLIINLNSENFTLSNSTNYLILKTGLKLILS</sequence>
<accession>A0A137P5E6</accession>